<sequence length="91" mass="10252">MKKMCLREVLSEWLEQEPTEKPCNAISLAPATVLGQTLMKMATMKTVIQAKTMARVSLSTGCSLCSSYSALFLLWSYRKQNIAFNESIDQR</sequence>
<comment type="caution">
    <text evidence="1">The sequence shown here is derived from an EMBL/GenBank/DDBJ whole genome shotgun (WGS) entry which is preliminary data.</text>
</comment>
<dbReference type="EMBL" id="QGKY02002305">
    <property type="protein sequence ID" value="KAF2532900.1"/>
    <property type="molecule type" value="Genomic_DNA"/>
</dbReference>
<name>A0A8S9FGZ9_BRACR</name>
<gene>
    <name evidence="2" type="ORF">DY000_02021109</name>
    <name evidence="1" type="ORF">F2Q70_00029451</name>
</gene>
<reference evidence="1" key="1">
    <citation type="submission" date="2019-12" db="EMBL/GenBank/DDBJ databases">
        <title>Genome sequencing and annotation of Brassica cretica.</title>
        <authorList>
            <person name="Studholme D.J."/>
            <person name="Sarris P.F."/>
        </authorList>
    </citation>
    <scope>NUCLEOTIDE SEQUENCE</scope>
    <source>
        <strain evidence="1">PFS-102/07</strain>
        <tissue evidence="1">Leaf</tissue>
    </source>
</reference>
<reference evidence="2" key="2">
    <citation type="submission" date="2019-12" db="EMBL/GenBank/DDBJ databases">
        <authorList>
            <person name="Studholme D.J."/>
            <person name="Sarris P."/>
        </authorList>
    </citation>
    <scope>NUCLEOTIDE SEQUENCE</scope>
    <source>
        <strain evidence="2">PFS-1207/04</strain>
        <tissue evidence="2">Leaf</tissue>
    </source>
</reference>
<keyword evidence="3" id="KW-1185">Reference proteome</keyword>
<dbReference type="Proteomes" id="UP000266723">
    <property type="component" value="Unassembled WGS sequence"/>
</dbReference>
<organism evidence="1">
    <name type="scientific">Brassica cretica</name>
    <name type="common">Mustard</name>
    <dbReference type="NCBI Taxonomy" id="69181"/>
    <lineage>
        <taxon>Eukaryota</taxon>
        <taxon>Viridiplantae</taxon>
        <taxon>Streptophyta</taxon>
        <taxon>Embryophyta</taxon>
        <taxon>Tracheophyta</taxon>
        <taxon>Spermatophyta</taxon>
        <taxon>Magnoliopsida</taxon>
        <taxon>eudicotyledons</taxon>
        <taxon>Gunneridae</taxon>
        <taxon>Pentapetalae</taxon>
        <taxon>rosids</taxon>
        <taxon>malvids</taxon>
        <taxon>Brassicales</taxon>
        <taxon>Brassicaceae</taxon>
        <taxon>Brassiceae</taxon>
        <taxon>Brassica</taxon>
    </lineage>
</organism>
<evidence type="ECO:0000313" key="1">
    <source>
        <dbReference type="EMBL" id="KAF2532900.1"/>
    </source>
</evidence>
<protein>
    <submittedName>
        <fullName evidence="1">Uncharacterized protein</fullName>
    </submittedName>
</protein>
<evidence type="ECO:0000313" key="2">
    <source>
        <dbReference type="EMBL" id="KAF3593618.1"/>
    </source>
</evidence>
<dbReference type="EMBL" id="QGKV02000299">
    <property type="protein sequence ID" value="KAF3593618.1"/>
    <property type="molecule type" value="Genomic_DNA"/>
</dbReference>
<reference evidence="2 3" key="3">
    <citation type="journal article" date="2020" name="BMC Genomics">
        <title>Intraspecific diversification of the crop wild relative Brassica cretica Lam. using demographic model selection.</title>
        <authorList>
            <person name="Kioukis A."/>
            <person name="Michalopoulou V.A."/>
            <person name="Briers L."/>
            <person name="Pirintsos S."/>
            <person name="Studholme D.J."/>
            <person name="Pavlidis P."/>
            <person name="Sarris P.F."/>
        </authorList>
    </citation>
    <scope>NUCLEOTIDE SEQUENCE [LARGE SCALE GENOMIC DNA]</scope>
    <source>
        <strain evidence="3">cv. PFS-1207/04</strain>
        <strain evidence="2">PFS-1207/04</strain>
    </source>
</reference>
<dbReference type="AlphaFoldDB" id="A0A8S9FGZ9"/>
<evidence type="ECO:0000313" key="3">
    <source>
        <dbReference type="Proteomes" id="UP000266723"/>
    </source>
</evidence>
<accession>A0A8S9FGZ9</accession>
<proteinExistence type="predicted"/>